<sequence>MRLPCTHFKGKEGLDAGSWQNGEATTKDGTVDFRGRPARSATTGAWKTFWFNYSQQVFTNLAWYGIAANLVTYFTSVMHQSNSVASTNVTNWLGVGYITPLIGAFVADAYWGRYWTCFVSGVIYIIGMVLITLSAAMSSLRPAQCPTEDVLCDHASVGQGVFLFFALYVIDFGAGIFQVVVTSLAADQFDEEDAKEKVQKTSFFTWYYQSSNIGGLLAGTFFVYIQENVSWGVGFGAALISVGVGFLCFLAGTPFYRHHPPGGNPLGRIGQVIVASTRKWRLNTPPLTSELYEVPEEMESVIQGSRKIRHTSEFRFLDKAAVKMDGDKSTANPWRLCTITQVEEVKILVRMVPIVITSAMFSTVYNQMSTLFIIQGSSMNLQMGSHFQIPPASLTVFELLSVITFVPVYDIIVVRFVSRLTKNPRGISELQRIGIGLFMSIFAMIVAALVEIERLKVAKRHDLLDNPEVPVPLSVFWLVPQYFIIGAAEVFAYVGIFEFFYGQSPDAIRGLGMGFAYLTIALGSFLGSGLLSIVTRVTTRNGDPGWIADNINRGHIDYFFWLLAIMSAVNFVLFLICARWYKTVQTWRPRIPSPPAAPEVPL</sequence>
<feature type="transmembrane region" description="Helical" evidence="6">
    <location>
        <begin position="394"/>
        <end position="418"/>
    </location>
</feature>
<feature type="transmembrane region" description="Helical" evidence="6">
    <location>
        <begin position="231"/>
        <end position="251"/>
    </location>
</feature>
<organism evidence="7 8">
    <name type="scientific">Ceratodon purpureus</name>
    <name type="common">Fire moss</name>
    <name type="synonym">Dicranum purpureum</name>
    <dbReference type="NCBI Taxonomy" id="3225"/>
    <lineage>
        <taxon>Eukaryota</taxon>
        <taxon>Viridiplantae</taxon>
        <taxon>Streptophyta</taxon>
        <taxon>Embryophyta</taxon>
        <taxon>Bryophyta</taxon>
        <taxon>Bryophytina</taxon>
        <taxon>Bryopsida</taxon>
        <taxon>Dicranidae</taxon>
        <taxon>Pseudoditrichales</taxon>
        <taxon>Ditrichaceae</taxon>
        <taxon>Ceratodon</taxon>
    </lineage>
</organism>
<accession>A0A8T0H617</accession>
<dbReference type="PANTHER" id="PTHR11654">
    <property type="entry name" value="OLIGOPEPTIDE TRANSPORTER-RELATED"/>
    <property type="match status" value="1"/>
</dbReference>
<dbReference type="GO" id="GO:0016020">
    <property type="term" value="C:membrane"/>
    <property type="evidence" value="ECO:0007669"/>
    <property type="project" value="UniProtKB-SubCell"/>
</dbReference>
<evidence type="ECO:0000313" key="8">
    <source>
        <dbReference type="Proteomes" id="UP000822688"/>
    </source>
</evidence>
<comment type="similarity">
    <text evidence="2">Belongs to the major facilitator superfamily. Proton-dependent oligopeptide transporter (POT/PTR) (TC 2.A.17) family.</text>
</comment>
<feature type="transmembrane region" description="Helical" evidence="6">
    <location>
        <begin position="118"/>
        <end position="140"/>
    </location>
</feature>
<evidence type="ECO:0000256" key="5">
    <source>
        <dbReference type="ARBA" id="ARBA00023136"/>
    </source>
</evidence>
<gene>
    <name evidence="7" type="ORF">KC19_7G086400</name>
</gene>
<evidence type="ECO:0000256" key="2">
    <source>
        <dbReference type="ARBA" id="ARBA00005982"/>
    </source>
</evidence>
<evidence type="ECO:0000256" key="6">
    <source>
        <dbReference type="SAM" id="Phobius"/>
    </source>
</evidence>
<feature type="transmembrane region" description="Helical" evidence="6">
    <location>
        <begin position="430"/>
        <end position="450"/>
    </location>
</feature>
<protein>
    <submittedName>
        <fullName evidence="7">Uncharacterized protein</fullName>
    </submittedName>
</protein>
<keyword evidence="4 6" id="KW-1133">Transmembrane helix</keyword>
<dbReference type="InterPro" id="IPR036259">
    <property type="entry name" value="MFS_trans_sf"/>
</dbReference>
<dbReference type="EMBL" id="CM026428">
    <property type="protein sequence ID" value="KAG0566773.1"/>
    <property type="molecule type" value="Genomic_DNA"/>
</dbReference>
<evidence type="ECO:0000256" key="1">
    <source>
        <dbReference type="ARBA" id="ARBA00004141"/>
    </source>
</evidence>
<keyword evidence="3 6" id="KW-0812">Transmembrane</keyword>
<keyword evidence="5 6" id="KW-0472">Membrane</keyword>
<feature type="transmembrane region" description="Helical" evidence="6">
    <location>
        <begin position="514"/>
        <end position="538"/>
    </location>
</feature>
<proteinExistence type="inferred from homology"/>
<dbReference type="InterPro" id="IPR000109">
    <property type="entry name" value="POT_fam"/>
</dbReference>
<dbReference type="Proteomes" id="UP000822688">
    <property type="component" value="Chromosome 7"/>
</dbReference>
<dbReference type="Pfam" id="PF00854">
    <property type="entry name" value="PTR2"/>
    <property type="match status" value="1"/>
</dbReference>
<feature type="transmembrane region" description="Helical" evidence="6">
    <location>
        <begin position="206"/>
        <end position="225"/>
    </location>
</feature>
<dbReference type="AlphaFoldDB" id="A0A8T0H617"/>
<comment type="subcellular location">
    <subcellularLocation>
        <location evidence="1">Membrane</location>
        <topology evidence="1">Multi-pass membrane protein</topology>
    </subcellularLocation>
</comment>
<evidence type="ECO:0000313" key="7">
    <source>
        <dbReference type="EMBL" id="KAG0566773.1"/>
    </source>
</evidence>
<evidence type="ECO:0000256" key="3">
    <source>
        <dbReference type="ARBA" id="ARBA00022692"/>
    </source>
</evidence>
<feature type="transmembrane region" description="Helical" evidence="6">
    <location>
        <begin position="558"/>
        <end position="581"/>
    </location>
</feature>
<feature type="transmembrane region" description="Helical" evidence="6">
    <location>
        <begin position="482"/>
        <end position="502"/>
    </location>
</feature>
<dbReference type="Gene3D" id="1.20.1250.20">
    <property type="entry name" value="MFS general substrate transporter like domains"/>
    <property type="match status" value="1"/>
</dbReference>
<reference evidence="7" key="1">
    <citation type="submission" date="2020-06" db="EMBL/GenBank/DDBJ databases">
        <title>WGS assembly of Ceratodon purpureus strain R40.</title>
        <authorList>
            <person name="Carey S.B."/>
            <person name="Jenkins J."/>
            <person name="Shu S."/>
            <person name="Lovell J.T."/>
            <person name="Sreedasyam A."/>
            <person name="Maumus F."/>
            <person name="Tiley G.P."/>
            <person name="Fernandez-Pozo N."/>
            <person name="Barry K."/>
            <person name="Chen C."/>
            <person name="Wang M."/>
            <person name="Lipzen A."/>
            <person name="Daum C."/>
            <person name="Saski C.A."/>
            <person name="Payton A.C."/>
            <person name="Mcbreen J.C."/>
            <person name="Conrad R.E."/>
            <person name="Kollar L.M."/>
            <person name="Olsson S."/>
            <person name="Huttunen S."/>
            <person name="Landis J.B."/>
            <person name="Wickett N.J."/>
            <person name="Johnson M.G."/>
            <person name="Rensing S.A."/>
            <person name="Grimwood J."/>
            <person name="Schmutz J."/>
            <person name="Mcdaniel S.F."/>
        </authorList>
    </citation>
    <scope>NUCLEOTIDE SEQUENCE</scope>
    <source>
        <strain evidence="7">R40</strain>
    </source>
</reference>
<name>A0A8T0H617_CERPU</name>
<feature type="transmembrane region" description="Helical" evidence="6">
    <location>
        <begin position="160"/>
        <end position="185"/>
    </location>
</feature>
<keyword evidence="8" id="KW-1185">Reference proteome</keyword>
<comment type="caution">
    <text evidence="7">The sequence shown here is derived from an EMBL/GenBank/DDBJ whole genome shotgun (WGS) entry which is preliminary data.</text>
</comment>
<feature type="transmembrane region" description="Helical" evidence="6">
    <location>
        <begin position="354"/>
        <end position="374"/>
    </location>
</feature>
<dbReference type="GO" id="GO:0022857">
    <property type="term" value="F:transmembrane transporter activity"/>
    <property type="evidence" value="ECO:0007669"/>
    <property type="project" value="InterPro"/>
</dbReference>
<evidence type="ECO:0000256" key="4">
    <source>
        <dbReference type="ARBA" id="ARBA00022989"/>
    </source>
</evidence>
<feature type="transmembrane region" description="Helical" evidence="6">
    <location>
        <begin position="61"/>
        <end position="80"/>
    </location>
</feature>
<dbReference type="SUPFAM" id="SSF103473">
    <property type="entry name" value="MFS general substrate transporter"/>
    <property type="match status" value="1"/>
</dbReference>
<feature type="transmembrane region" description="Helical" evidence="6">
    <location>
        <begin position="92"/>
        <end position="111"/>
    </location>
</feature>